<dbReference type="PANTHER" id="PTHR11857">
    <property type="entry name" value="ODORANT BINDING PROTEIN-RELATED"/>
    <property type="match status" value="1"/>
</dbReference>
<feature type="region of interest" description="Disordered" evidence="5">
    <location>
        <begin position="142"/>
        <end position="161"/>
    </location>
</feature>
<feature type="chain" id="PRO_5023141541" evidence="6">
    <location>
        <begin position="19"/>
        <end position="161"/>
    </location>
</feature>
<dbReference type="EMBL" id="CABPRJ010000001">
    <property type="protein sequence ID" value="VVC24260.1"/>
    <property type="molecule type" value="Genomic_DNA"/>
</dbReference>
<evidence type="ECO:0000256" key="1">
    <source>
        <dbReference type="ARBA" id="ARBA00004613"/>
    </source>
</evidence>
<dbReference type="Pfam" id="PF01395">
    <property type="entry name" value="PBP_GOBP"/>
    <property type="match status" value="1"/>
</dbReference>
<evidence type="ECO:0000256" key="4">
    <source>
        <dbReference type="ARBA" id="ARBA00022729"/>
    </source>
</evidence>
<dbReference type="SMART" id="SM00708">
    <property type="entry name" value="PhBP"/>
    <property type="match status" value="1"/>
</dbReference>
<dbReference type="InterPro" id="IPR036728">
    <property type="entry name" value="PBP_GOBP_sf"/>
</dbReference>
<dbReference type="Gene3D" id="1.10.238.20">
    <property type="entry name" value="Pheromone/general odorant binding protein domain"/>
    <property type="match status" value="1"/>
</dbReference>
<comment type="similarity">
    <text evidence="2">Belongs to the PBP/GOBP family.</text>
</comment>
<dbReference type="GO" id="GO:0005615">
    <property type="term" value="C:extracellular space"/>
    <property type="evidence" value="ECO:0007669"/>
    <property type="project" value="TreeGrafter"/>
</dbReference>
<gene>
    <name evidence="7" type="ORF">CINCED_3A002152</name>
</gene>
<dbReference type="PANTHER" id="PTHR11857:SF43">
    <property type="entry name" value="GEO07291P1-RELATED"/>
    <property type="match status" value="1"/>
</dbReference>
<evidence type="ECO:0000313" key="8">
    <source>
        <dbReference type="Proteomes" id="UP000325440"/>
    </source>
</evidence>
<dbReference type="GO" id="GO:0007608">
    <property type="term" value="P:sensory perception of smell"/>
    <property type="evidence" value="ECO:0007669"/>
    <property type="project" value="TreeGrafter"/>
</dbReference>
<proteinExistence type="inferred from homology"/>
<evidence type="ECO:0000256" key="3">
    <source>
        <dbReference type="ARBA" id="ARBA00022525"/>
    </source>
</evidence>
<evidence type="ECO:0000256" key="6">
    <source>
        <dbReference type="SAM" id="SignalP"/>
    </source>
</evidence>
<dbReference type="SUPFAM" id="SSF47565">
    <property type="entry name" value="Insect pheromone/odorant-binding proteins"/>
    <property type="match status" value="1"/>
</dbReference>
<sequence>MYVLRAMCLCLAAVVVFGDNSSGSSKSRSNEVLKSCVAETKLSEDALKTLRAKGVPQTQPEKCMVGCLMRKKNVISNGTFSEKGLSQIAHEYFGTNQTIVTQAKSLVQVCANRAQSAGTDECTLAGVVTTCVVEEAQKAGLPTVPGSRSTSKVTTKVRRNV</sequence>
<dbReference type="SMR" id="A0A5E4LXN6"/>
<name>A0A5E4LXN6_9HEMI</name>
<dbReference type="AlphaFoldDB" id="A0A5E4LXN6"/>
<evidence type="ECO:0000256" key="2">
    <source>
        <dbReference type="ARBA" id="ARBA00008098"/>
    </source>
</evidence>
<keyword evidence="8" id="KW-1185">Reference proteome</keyword>
<dbReference type="InterPro" id="IPR006170">
    <property type="entry name" value="PBP/GOBP"/>
</dbReference>
<evidence type="ECO:0000256" key="5">
    <source>
        <dbReference type="SAM" id="MobiDB-lite"/>
    </source>
</evidence>
<evidence type="ECO:0000313" key="7">
    <source>
        <dbReference type="EMBL" id="VVC24260.1"/>
    </source>
</evidence>
<feature type="signal peptide" evidence="6">
    <location>
        <begin position="1"/>
        <end position="18"/>
    </location>
</feature>
<dbReference type="GO" id="GO:0005549">
    <property type="term" value="F:odorant binding"/>
    <property type="evidence" value="ECO:0007669"/>
    <property type="project" value="InterPro"/>
</dbReference>
<keyword evidence="3" id="KW-0964">Secreted</keyword>
<keyword evidence="4 6" id="KW-0732">Signal</keyword>
<dbReference type="Proteomes" id="UP000325440">
    <property type="component" value="Unassembled WGS sequence"/>
</dbReference>
<accession>A0A5E4LXN6</accession>
<dbReference type="CDD" id="cd23992">
    <property type="entry name" value="PBP_GOBP"/>
    <property type="match status" value="1"/>
</dbReference>
<protein>
    <submittedName>
        <fullName evidence="7">Pheromone/general odorant binding protein</fullName>
    </submittedName>
</protein>
<dbReference type="OrthoDB" id="6618046at2759"/>
<organism evidence="7 8">
    <name type="scientific">Cinara cedri</name>
    <dbReference type="NCBI Taxonomy" id="506608"/>
    <lineage>
        <taxon>Eukaryota</taxon>
        <taxon>Metazoa</taxon>
        <taxon>Ecdysozoa</taxon>
        <taxon>Arthropoda</taxon>
        <taxon>Hexapoda</taxon>
        <taxon>Insecta</taxon>
        <taxon>Pterygota</taxon>
        <taxon>Neoptera</taxon>
        <taxon>Paraneoptera</taxon>
        <taxon>Hemiptera</taxon>
        <taxon>Sternorrhyncha</taxon>
        <taxon>Aphidomorpha</taxon>
        <taxon>Aphidoidea</taxon>
        <taxon>Aphididae</taxon>
        <taxon>Lachninae</taxon>
        <taxon>Cinara</taxon>
    </lineage>
</organism>
<reference evidence="7 8" key="1">
    <citation type="submission" date="2019-08" db="EMBL/GenBank/DDBJ databases">
        <authorList>
            <person name="Alioto T."/>
            <person name="Alioto T."/>
            <person name="Gomez Garrido J."/>
        </authorList>
    </citation>
    <scope>NUCLEOTIDE SEQUENCE [LARGE SCALE GENOMIC DNA]</scope>
</reference>
<comment type="subcellular location">
    <subcellularLocation>
        <location evidence="1">Secreted</location>
    </subcellularLocation>
</comment>